<dbReference type="Proteomes" id="UP000775547">
    <property type="component" value="Unassembled WGS sequence"/>
</dbReference>
<proteinExistence type="predicted"/>
<evidence type="ECO:0000313" key="2">
    <source>
        <dbReference type="Proteomes" id="UP000775547"/>
    </source>
</evidence>
<organism evidence="1 2">
    <name type="scientific">Asterophora parasitica</name>
    <dbReference type="NCBI Taxonomy" id="117018"/>
    <lineage>
        <taxon>Eukaryota</taxon>
        <taxon>Fungi</taxon>
        <taxon>Dikarya</taxon>
        <taxon>Basidiomycota</taxon>
        <taxon>Agaricomycotina</taxon>
        <taxon>Agaricomycetes</taxon>
        <taxon>Agaricomycetidae</taxon>
        <taxon>Agaricales</taxon>
        <taxon>Tricholomatineae</taxon>
        <taxon>Lyophyllaceae</taxon>
        <taxon>Asterophora</taxon>
    </lineage>
</organism>
<accession>A0A9P7K427</accession>
<dbReference type="AlphaFoldDB" id="A0A9P7K427"/>
<reference evidence="1" key="2">
    <citation type="submission" date="2021-10" db="EMBL/GenBank/DDBJ databases">
        <title>Phylogenomics reveals ancestral predisposition of the termite-cultivated fungus Termitomyces towards a domesticated lifestyle.</title>
        <authorList>
            <person name="Auxier B."/>
            <person name="Grum-Grzhimaylo A."/>
            <person name="Cardenas M.E."/>
            <person name="Lodge J.D."/>
            <person name="Laessoe T."/>
            <person name="Pedersen O."/>
            <person name="Smith M.E."/>
            <person name="Kuyper T.W."/>
            <person name="Franco-Molano E.A."/>
            <person name="Baroni T.J."/>
            <person name="Aanen D.K."/>
        </authorList>
    </citation>
    <scope>NUCLEOTIDE SEQUENCE</scope>
    <source>
        <strain evidence="1">AP01</strain>
        <tissue evidence="1">Mycelium</tissue>
    </source>
</reference>
<dbReference type="EMBL" id="JABCKV010002677">
    <property type="protein sequence ID" value="KAG5637391.1"/>
    <property type="molecule type" value="Genomic_DNA"/>
</dbReference>
<comment type="caution">
    <text evidence="1">The sequence shown here is derived from an EMBL/GenBank/DDBJ whole genome shotgun (WGS) entry which is preliminary data.</text>
</comment>
<name>A0A9P7K427_9AGAR</name>
<gene>
    <name evidence="1" type="ORF">DXG03_004449</name>
</gene>
<dbReference type="OrthoDB" id="5569250at2759"/>
<sequence>NKARAPKVHPVVCKWNSSDMESAHDNKDSLLRNSKNIVTIIAQIPLQCQALVPWIRAIWDLFYEGSLIQGNYEMAKRRGATATWDNKTYGGCITFEKFMGAVGRPIRAENGAPASA</sequence>
<evidence type="ECO:0000313" key="1">
    <source>
        <dbReference type="EMBL" id="KAG5637391.1"/>
    </source>
</evidence>
<keyword evidence="2" id="KW-1185">Reference proteome</keyword>
<feature type="non-terminal residue" evidence="1">
    <location>
        <position position="1"/>
    </location>
</feature>
<reference evidence="1" key="1">
    <citation type="submission" date="2020-07" db="EMBL/GenBank/DDBJ databases">
        <authorList>
            <person name="Nieuwenhuis M."/>
            <person name="Van De Peppel L.J.J."/>
        </authorList>
    </citation>
    <scope>NUCLEOTIDE SEQUENCE</scope>
    <source>
        <strain evidence="1">AP01</strain>
        <tissue evidence="1">Mycelium</tissue>
    </source>
</reference>
<protein>
    <submittedName>
        <fullName evidence="1">Uncharacterized protein</fullName>
    </submittedName>
</protein>